<dbReference type="STRING" id="1095630.A0A2J6T7B7"/>
<reference evidence="2 3" key="1">
    <citation type="submission" date="2016-04" db="EMBL/GenBank/DDBJ databases">
        <title>A degradative enzymes factory behind the ericoid mycorrhizal symbiosis.</title>
        <authorList>
            <consortium name="DOE Joint Genome Institute"/>
            <person name="Martino E."/>
            <person name="Morin E."/>
            <person name="Grelet G."/>
            <person name="Kuo A."/>
            <person name="Kohler A."/>
            <person name="Daghino S."/>
            <person name="Barry K."/>
            <person name="Choi C."/>
            <person name="Cichocki N."/>
            <person name="Clum A."/>
            <person name="Copeland A."/>
            <person name="Hainaut M."/>
            <person name="Haridas S."/>
            <person name="Labutti K."/>
            <person name="Lindquist E."/>
            <person name="Lipzen A."/>
            <person name="Khouja H.-R."/>
            <person name="Murat C."/>
            <person name="Ohm R."/>
            <person name="Olson A."/>
            <person name="Spatafora J."/>
            <person name="Veneault-Fourrey C."/>
            <person name="Henrissat B."/>
            <person name="Grigoriev I."/>
            <person name="Martin F."/>
            <person name="Perotto S."/>
        </authorList>
    </citation>
    <scope>NUCLEOTIDE SEQUENCE [LARGE SCALE GENOMIC DNA]</scope>
    <source>
        <strain evidence="2 3">E</strain>
    </source>
</reference>
<proteinExistence type="predicted"/>
<dbReference type="OrthoDB" id="4062651at2759"/>
<feature type="compositionally biased region" description="Polar residues" evidence="1">
    <location>
        <begin position="527"/>
        <end position="549"/>
    </location>
</feature>
<feature type="compositionally biased region" description="Polar residues" evidence="1">
    <location>
        <begin position="476"/>
        <end position="493"/>
    </location>
</feature>
<dbReference type="AlphaFoldDB" id="A0A2J6T7B7"/>
<gene>
    <name evidence="2" type="ORF">K444DRAFT_418574</name>
</gene>
<dbReference type="InParanoid" id="A0A2J6T7B7"/>
<dbReference type="Proteomes" id="UP000235371">
    <property type="component" value="Unassembled WGS sequence"/>
</dbReference>
<sequence length="575" mass="63901">MSRHETSNSKVNGNFERVTKDTEKEWEGKYLEFHDFISWQRNRDETRLQKRQEAELAQIMLRHEAEMGQLSARWDSCLEKLSKVEKHSLDAVPRWTEILRSSFPHENTVGTSDNPRVEGNQLVSRQNISTPERPPLDSPPAAGASGLPTPPSSSATSPGGPSNANPLNTNKLPAPAAPADKEESVSVEPLLLKDNDSDLSSLRSVTPEEPLDLRSVRIQDLAANEAVFQSKLLKPSGTFYVLRCHECRGELFSLSGKTSILTFKNHLRKCRPALGRFRSDQKVLLVFGTKIADADVDWYERRERTLYPGSSPHGNASKATVDAAITGGGSGNRNHVGAGTCKDARQTGLSQTVGNDKDSSSSSETEESDESDESDTSDVSNEDSMSQEDGEDWEDCEDCEDCEDEEHPKDDDPEDATYEDEAVDEVEDEAEDEDEYEAEDEDEDEDEEQETCDDSDGAEEPGPNPNILFKSYAKARQSTNNSDTFKPRPSTQSRRARSPISNQKRRTDTSPEKTASSESKRLRKSYTAASTPGSSRSGVTQKQKQTLSVQHKKRPYWHTTRSNGNNGLFEGLPNY</sequence>
<protein>
    <submittedName>
        <fullName evidence="2">Uncharacterized protein</fullName>
    </submittedName>
</protein>
<feature type="region of interest" description="Disordered" evidence="1">
    <location>
        <begin position="306"/>
        <end position="575"/>
    </location>
</feature>
<feature type="compositionally biased region" description="Acidic residues" evidence="1">
    <location>
        <begin position="385"/>
        <end position="459"/>
    </location>
</feature>
<feature type="compositionally biased region" description="Low complexity" evidence="1">
    <location>
        <begin position="139"/>
        <end position="162"/>
    </location>
</feature>
<name>A0A2J6T7B7_9HELO</name>
<dbReference type="EMBL" id="KZ613817">
    <property type="protein sequence ID" value="PMD58915.1"/>
    <property type="molecule type" value="Genomic_DNA"/>
</dbReference>
<evidence type="ECO:0000256" key="1">
    <source>
        <dbReference type="SAM" id="MobiDB-lite"/>
    </source>
</evidence>
<evidence type="ECO:0000313" key="3">
    <source>
        <dbReference type="Proteomes" id="UP000235371"/>
    </source>
</evidence>
<accession>A0A2J6T7B7</accession>
<feature type="region of interest" description="Disordered" evidence="1">
    <location>
        <begin position="126"/>
        <end position="186"/>
    </location>
</feature>
<organism evidence="2 3">
    <name type="scientific">Hyaloscypha bicolor E</name>
    <dbReference type="NCBI Taxonomy" id="1095630"/>
    <lineage>
        <taxon>Eukaryota</taxon>
        <taxon>Fungi</taxon>
        <taxon>Dikarya</taxon>
        <taxon>Ascomycota</taxon>
        <taxon>Pezizomycotina</taxon>
        <taxon>Leotiomycetes</taxon>
        <taxon>Helotiales</taxon>
        <taxon>Hyaloscyphaceae</taxon>
        <taxon>Hyaloscypha</taxon>
        <taxon>Hyaloscypha bicolor</taxon>
    </lineage>
</organism>
<evidence type="ECO:0000313" key="2">
    <source>
        <dbReference type="EMBL" id="PMD58915.1"/>
    </source>
</evidence>
<feature type="compositionally biased region" description="Acidic residues" evidence="1">
    <location>
        <begin position="364"/>
        <end position="376"/>
    </location>
</feature>
<keyword evidence="3" id="KW-1185">Reference proteome</keyword>
<dbReference type="GeneID" id="36580768"/>
<dbReference type="RefSeq" id="XP_024735819.1">
    <property type="nucleotide sequence ID" value="XM_024872688.1"/>
</dbReference>